<accession>A0A6G1GGR0</accession>
<dbReference type="RefSeq" id="XP_033538722.1">
    <property type="nucleotide sequence ID" value="XM_033681632.1"/>
</dbReference>
<dbReference type="InterPro" id="IPR002347">
    <property type="entry name" value="SDR_fam"/>
</dbReference>
<dbReference type="PANTHER" id="PTHR43431:SF7">
    <property type="entry name" value="OXIDOREDUCTASE, SHORT CHAIN DEHYDROGENASE_REDUCTASE FAMILY (AFU_ORTHOLOGUE AFUA_5G14000)"/>
    <property type="match status" value="1"/>
</dbReference>
<evidence type="ECO:0000313" key="2">
    <source>
        <dbReference type="Proteomes" id="UP000504638"/>
    </source>
</evidence>
<dbReference type="EMBL" id="ML975149">
    <property type="protein sequence ID" value="KAF1817091.1"/>
    <property type="molecule type" value="Genomic_DNA"/>
</dbReference>
<dbReference type="Pfam" id="PF00106">
    <property type="entry name" value="adh_short"/>
    <property type="match status" value="1"/>
</dbReference>
<sequence>MSKLIAIVAGVGPGTGAAVARRFATAYPVVLLSRNASSFNFLVDEINGNGGKAIGIPTDVSDAASVKNAIDSIHKEFGADVAAAAAVFNAAGGFIRKPFLELTEEEFSRGITVSGKGSFVFSQATLPLLLKGVDAGSKYPPTLIFTGATASLRGSAQLSAFATGEFAKRALAQSLGREFGPKGVHVANAIIDGVIDIEKTKEWLKDAGPDAKIKADAIAEAYWSLHTQHRSALTHEIDIRPFVEKW</sequence>
<dbReference type="Proteomes" id="UP000504638">
    <property type="component" value="Unplaced"/>
</dbReference>
<reference evidence="3" key="2">
    <citation type="submission" date="2020-04" db="EMBL/GenBank/DDBJ databases">
        <authorList>
            <consortium name="NCBI Genome Project"/>
        </authorList>
    </citation>
    <scope>NUCLEOTIDE SEQUENCE</scope>
    <source>
        <strain evidence="3">CBS 781.70</strain>
    </source>
</reference>
<proteinExistence type="predicted"/>
<keyword evidence="2" id="KW-1185">Reference proteome</keyword>
<gene>
    <name evidence="1 3" type="ORF">P152DRAFT_478137</name>
</gene>
<evidence type="ECO:0000313" key="1">
    <source>
        <dbReference type="EMBL" id="KAF1817091.1"/>
    </source>
</evidence>
<dbReference type="GeneID" id="54422202"/>
<dbReference type="OrthoDB" id="5399006at2759"/>
<protein>
    <submittedName>
        <fullName evidence="1 3">NAD(P)-binding protein</fullName>
    </submittedName>
</protein>
<organism evidence="1">
    <name type="scientific">Eremomyces bilateralis CBS 781.70</name>
    <dbReference type="NCBI Taxonomy" id="1392243"/>
    <lineage>
        <taxon>Eukaryota</taxon>
        <taxon>Fungi</taxon>
        <taxon>Dikarya</taxon>
        <taxon>Ascomycota</taxon>
        <taxon>Pezizomycotina</taxon>
        <taxon>Dothideomycetes</taxon>
        <taxon>Dothideomycetes incertae sedis</taxon>
        <taxon>Eremomycetales</taxon>
        <taxon>Eremomycetaceae</taxon>
        <taxon>Eremomyces</taxon>
    </lineage>
</organism>
<dbReference type="AlphaFoldDB" id="A0A6G1GGR0"/>
<reference evidence="3" key="3">
    <citation type="submission" date="2025-04" db="UniProtKB">
        <authorList>
            <consortium name="RefSeq"/>
        </authorList>
    </citation>
    <scope>IDENTIFICATION</scope>
    <source>
        <strain evidence="3">CBS 781.70</strain>
    </source>
</reference>
<dbReference type="SUPFAM" id="SSF51735">
    <property type="entry name" value="NAD(P)-binding Rossmann-fold domains"/>
    <property type="match status" value="1"/>
</dbReference>
<name>A0A6G1GGR0_9PEZI</name>
<dbReference type="InterPro" id="IPR036291">
    <property type="entry name" value="NAD(P)-bd_dom_sf"/>
</dbReference>
<evidence type="ECO:0000313" key="3">
    <source>
        <dbReference type="RefSeq" id="XP_033538722.1"/>
    </source>
</evidence>
<dbReference type="Gene3D" id="3.40.50.720">
    <property type="entry name" value="NAD(P)-binding Rossmann-like Domain"/>
    <property type="match status" value="1"/>
</dbReference>
<reference evidence="1 3" key="1">
    <citation type="submission" date="2020-01" db="EMBL/GenBank/DDBJ databases">
        <authorList>
            <consortium name="DOE Joint Genome Institute"/>
            <person name="Haridas S."/>
            <person name="Albert R."/>
            <person name="Binder M."/>
            <person name="Bloem J."/>
            <person name="Labutti K."/>
            <person name="Salamov A."/>
            <person name="Andreopoulos B."/>
            <person name="Baker S.E."/>
            <person name="Barry K."/>
            <person name="Bills G."/>
            <person name="Bluhm B.H."/>
            <person name="Cannon C."/>
            <person name="Castanera R."/>
            <person name="Culley D.E."/>
            <person name="Daum C."/>
            <person name="Ezra D."/>
            <person name="Gonzalez J.B."/>
            <person name="Henrissat B."/>
            <person name="Kuo A."/>
            <person name="Liang C."/>
            <person name="Lipzen A."/>
            <person name="Lutzoni F."/>
            <person name="Magnuson J."/>
            <person name="Mondo S."/>
            <person name="Nolan M."/>
            <person name="Ohm R."/>
            <person name="Pangilinan J."/>
            <person name="Park H.-J."/>
            <person name="Ramirez L."/>
            <person name="Alfaro M."/>
            <person name="Sun H."/>
            <person name="Tritt A."/>
            <person name="Yoshinaga Y."/>
            <person name="Zwiers L.-H."/>
            <person name="Turgeon B.G."/>
            <person name="Goodwin S.B."/>
            <person name="Spatafora J.W."/>
            <person name="Crous P.W."/>
            <person name="Grigoriev I.V."/>
        </authorList>
    </citation>
    <scope>NUCLEOTIDE SEQUENCE</scope>
    <source>
        <strain evidence="1 3">CBS 781.70</strain>
    </source>
</reference>
<dbReference type="PANTHER" id="PTHR43431">
    <property type="entry name" value="OXIDOREDUCTASE, SHORT CHAIN DEHYDROGENASE/REDUCTASE FAMILY (AFU_ORTHOLOGUE AFUA_5G14000)"/>
    <property type="match status" value="1"/>
</dbReference>